<reference evidence="1 2" key="1">
    <citation type="journal article" date="2018" name="New Phytol.">
        <title>Phylogenomics of Endogonaceae and evolution of mycorrhizas within Mucoromycota.</title>
        <authorList>
            <person name="Chang Y."/>
            <person name="Desiro A."/>
            <person name="Na H."/>
            <person name="Sandor L."/>
            <person name="Lipzen A."/>
            <person name="Clum A."/>
            <person name="Barry K."/>
            <person name="Grigoriev I.V."/>
            <person name="Martin F.M."/>
            <person name="Stajich J.E."/>
            <person name="Smith M.E."/>
            <person name="Bonito G."/>
            <person name="Spatafora J.W."/>
        </authorList>
    </citation>
    <scope>NUCLEOTIDE SEQUENCE [LARGE SCALE GENOMIC DNA]</scope>
    <source>
        <strain evidence="1 2">GMNB39</strain>
    </source>
</reference>
<comment type="caution">
    <text evidence="1">The sequence shown here is derived from an EMBL/GenBank/DDBJ whole genome shotgun (WGS) entry which is preliminary data.</text>
</comment>
<evidence type="ECO:0000313" key="2">
    <source>
        <dbReference type="Proteomes" id="UP000268093"/>
    </source>
</evidence>
<dbReference type="AlphaFoldDB" id="A0A433AQZ8"/>
<evidence type="ECO:0000313" key="1">
    <source>
        <dbReference type="EMBL" id="RUP05152.1"/>
    </source>
</evidence>
<gene>
    <name evidence="1" type="ORF">BC936DRAFT_140524</name>
</gene>
<dbReference type="EMBL" id="RBNI01017212">
    <property type="protein sequence ID" value="RUP05152.1"/>
    <property type="molecule type" value="Genomic_DNA"/>
</dbReference>
<organism evidence="1 2">
    <name type="scientific">Jimgerdemannia flammicorona</name>
    <dbReference type="NCBI Taxonomy" id="994334"/>
    <lineage>
        <taxon>Eukaryota</taxon>
        <taxon>Fungi</taxon>
        <taxon>Fungi incertae sedis</taxon>
        <taxon>Mucoromycota</taxon>
        <taxon>Mucoromycotina</taxon>
        <taxon>Endogonomycetes</taxon>
        <taxon>Endogonales</taxon>
        <taxon>Endogonaceae</taxon>
        <taxon>Jimgerdemannia</taxon>
    </lineage>
</organism>
<feature type="non-terminal residue" evidence="1">
    <location>
        <position position="276"/>
    </location>
</feature>
<sequence>MSSQTRGAPLTEEFRLQKYKTLKLNYAMKASGEQANEPCVELRVPNTPPAYDPTDQYQTEEIECQSGRTEKFIQNGCSSMAIKLIAPIVAVNLEASDSNAQRNINTNFQKIYRQVQTYGAATVFLTSEYVKPTDNFIGKIKEALKNGSNVDKHRELTRLWDRFGYVWSQVLIIGKVDDVYERTPFFRTYQKATVLTLLFFLRVSIFPGGKLETSANHRKEGHATDSRVEGGFEGSLLTPVEPGANARIGLSISEQNGRASLTTFDDCKKMNNTCII</sequence>
<dbReference type="Proteomes" id="UP000268093">
    <property type="component" value="Unassembled WGS sequence"/>
</dbReference>
<keyword evidence="2" id="KW-1185">Reference proteome</keyword>
<accession>A0A433AQZ8</accession>
<name>A0A433AQZ8_9FUNG</name>
<proteinExistence type="predicted"/>
<protein>
    <submittedName>
        <fullName evidence="1">Uncharacterized protein</fullName>
    </submittedName>
</protein>